<dbReference type="Proteomes" id="UP000515123">
    <property type="component" value="Linkage group 8"/>
</dbReference>
<dbReference type="Pfam" id="PF23046">
    <property type="entry name" value="tSH3-B_UBE2O"/>
    <property type="match status" value="1"/>
</dbReference>
<evidence type="ECO:0000313" key="8">
    <source>
        <dbReference type="Proteomes" id="UP000515123"/>
    </source>
</evidence>
<keyword evidence="4" id="KW-0833">Ubl conjugation pathway</keyword>
<dbReference type="FunFam" id="3.10.110.10:FF:000028">
    <property type="entry name" value="Probable ubiquitin-conjugating enzyme E2 23"/>
    <property type="match status" value="1"/>
</dbReference>
<feature type="compositionally biased region" description="Basic and acidic residues" evidence="6">
    <location>
        <begin position="842"/>
        <end position="855"/>
    </location>
</feature>
<protein>
    <recommendedName>
        <fullName evidence="1">E2 ubiquitin-conjugating enzyme</fullName>
        <ecNumber evidence="1">2.3.2.23</ecNumber>
    </recommendedName>
</protein>
<dbReference type="InterPro" id="IPR057735">
    <property type="entry name" value="UBE2O-like_tSH3-B"/>
</dbReference>
<evidence type="ECO:0000313" key="12">
    <source>
        <dbReference type="RefSeq" id="XP_020093714.1"/>
    </source>
</evidence>
<feature type="compositionally biased region" description="Low complexity" evidence="6">
    <location>
        <begin position="97"/>
        <end position="108"/>
    </location>
</feature>
<evidence type="ECO:0000256" key="2">
    <source>
        <dbReference type="ARBA" id="ARBA00022679"/>
    </source>
</evidence>
<sequence length="1164" mass="127369">MENAPNVFENTSEKSLENGGVINCQKPSGIVAKEAFVYRQDVVRCKKFGELHGIVMEVAGDSDSDSSITDDSDIEDGEEDKGGEEGKSGSNGGGDDNGNTNGDYGNDSLPDGEVRITWINGSETTEDINSITVIDRSFLHGDIVASASDPTGQLGLVVDVHITVDLQAANGDIIRGVSSGDLKCIREFTVGDFVVSGPWLGRVDEVLDNVTVLFDDGSVCKVVRADPLRLKPVSKPLSDDTSCPYYPGQRVRAVSSSVFKTSRWLSGLWKANRLEGTVTKVETAAVVVYWIASAYLGMGRTQSSVPPEEQNPKNLTLISCFSYANWQLADWCLLPSPPPQPSLYADETEQKESVEIHTNASIVGAELSEGICEPGLKIPNEADGPHNVVISDPQNVQSDSEHAAGDFCENSDVGKEIKGSSKSQDSDTTVLNKVSKLGENDGTETSDLPECCSCSSASLVSKEPNHENWPTYRKKLRKVFFKRDKRTRRRDESFERALLIVNTVTKVDVAWQDGTRECGLSSTSLIPIHSPNDHEFFPEQYVVDKTSNEVDDPSETKRVGIVRSVNAKDRTVCVSWLRPASRPEDPREFDGDEVVSAYELDGHPDYDYCYGDVVVRLPSSGSDNIENPVGKSEEQADSVEAEVNASKNGLDVGVPEQVPEDESCSNFTSLSWVGNIVGFQDGDIEVVWGDGMMAKVGPHEVYVVGREDDGDSFEGGSEVSDDGASWETVDDNDMDKLDVSTKEGSTQNTQNSTDDNAERENNGGAVPEDNTGRNGPLSMPFAAIGYVTRLATEFFGRGRKQLDASSADGINENEAESDEAPEVSEKAVNEETTIEASEACDDGAHVNETAEEKSHATVMESAPAITKDSLDRVDSSDDFCFKHFDIVQNPSDHHFAAADGQSTGGRKWVKKVQQEWNILEKNLPDDIYVRVFEERMDLIRAVIVGASGTPYQDGLFFFDFHLPPEYPQVPPSAYYHSGGLRVNPNLYVDGKVCLSLLNTWTGKGNEVWDPLSSSILQVLVSLQGLVLNSKPYFNEAGYEKQVGTVEGEKNSLPYNENTYLLNLKSMLYIMRRPPLHFEDFVKDHFRRRGHYILKACKAYLEGSLIGSLTADACTSEKSKEHSCSVGFKLTLGKILPRLISALKDVGADCGQFEYLQISENIQES</sequence>
<dbReference type="PANTHER" id="PTHR46116">
    <property type="entry name" value="(E3-INDEPENDENT) E2 UBIQUITIN-CONJUGATING ENZYME"/>
    <property type="match status" value="1"/>
</dbReference>
<dbReference type="RefSeq" id="XP_020093714.1">
    <property type="nucleotide sequence ID" value="XM_020238125.1"/>
</dbReference>
<dbReference type="Pfam" id="PF23043">
    <property type="entry name" value="SH3-B_UBE2O"/>
    <property type="match status" value="1"/>
</dbReference>
<dbReference type="InterPro" id="IPR016135">
    <property type="entry name" value="UBQ-conjugating_enzyme/RWD"/>
</dbReference>
<evidence type="ECO:0000313" key="9">
    <source>
        <dbReference type="RefSeq" id="XP_020093710.1"/>
    </source>
</evidence>
<dbReference type="RefSeq" id="XP_020093711.1">
    <property type="nucleotide sequence ID" value="XM_020238122.1"/>
</dbReference>
<gene>
    <name evidence="9 10 11 12" type="primary">LOC109713865</name>
</gene>
<evidence type="ECO:0000313" key="10">
    <source>
        <dbReference type="RefSeq" id="XP_020093711.1"/>
    </source>
</evidence>
<dbReference type="SUPFAM" id="SSF54495">
    <property type="entry name" value="UBC-like"/>
    <property type="match status" value="1"/>
</dbReference>
<dbReference type="RefSeq" id="XP_020093712.1">
    <property type="nucleotide sequence ID" value="XM_020238123.1"/>
</dbReference>
<dbReference type="InterPro" id="IPR057732">
    <property type="entry name" value="SH3-A_UBE2O"/>
</dbReference>
<name>A0A6P5FDK4_ANACO</name>
<feature type="region of interest" description="Disordered" evidence="6">
    <location>
        <begin position="706"/>
        <end position="777"/>
    </location>
</feature>
<dbReference type="Gene3D" id="3.10.110.10">
    <property type="entry name" value="Ubiquitin Conjugating Enzyme"/>
    <property type="match status" value="1"/>
</dbReference>
<dbReference type="EC" id="2.3.2.23" evidence="1"/>
<dbReference type="GO" id="GO:0005524">
    <property type="term" value="F:ATP binding"/>
    <property type="evidence" value="ECO:0007669"/>
    <property type="project" value="UniProtKB-KW"/>
</dbReference>
<proteinExistence type="predicted"/>
<dbReference type="SMART" id="SM00212">
    <property type="entry name" value="UBCc"/>
    <property type="match status" value="1"/>
</dbReference>
<dbReference type="GeneID" id="109713865"/>
<feature type="region of interest" description="Disordered" evidence="6">
    <location>
        <begin position="398"/>
        <end position="429"/>
    </location>
</feature>
<keyword evidence="8" id="KW-1185">Reference proteome</keyword>
<keyword evidence="3" id="KW-0547">Nucleotide-binding</keyword>
<evidence type="ECO:0000256" key="3">
    <source>
        <dbReference type="ARBA" id="ARBA00022741"/>
    </source>
</evidence>
<evidence type="ECO:0000256" key="1">
    <source>
        <dbReference type="ARBA" id="ARBA00012486"/>
    </source>
</evidence>
<dbReference type="Pfam" id="PF00179">
    <property type="entry name" value="UQ_con"/>
    <property type="match status" value="1"/>
</dbReference>
<dbReference type="GO" id="GO:0061631">
    <property type="term" value="F:ubiquitin conjugating enzyme activity"/>
    <property type="evidence" value="ECO:0007669"/>
    <property type="project" value="UniProtKB-EC"/>
</dbReference>
<evidence type="ECO:0000256" key="4">
    <source>
        <dbReference type="ARBA" id="ARBA00022786"/>
    </source>
</evidence>
<organism evidence="11">
    <name type="scientific">Ananas comosus</name>
    <name type="common">Pineapple</name>
    <name type="synonym">Ananas ananas</name>
    <dbReference type="NCBI Taxonomy" id="4615"/>
    <lineage>
        <taxon>Eukaryota</taxon>
        <taxon>Viridiplantae</taxon>
        <taxon>Streptophyta</taxon>
        <taxon>Embryophyta</taxon>
        <taxon>Tracheophyta</taxon>
        <taxon>Spermatophyta</taxon>
        <taxon>Magnoliopsida</taxon>
        <taxon>Liliopsida</taxon>
        <taxon>Poales</taxon>
        <taxon>Bromeliaceae</taxon>
        <taxon>Bromelioideae</taxon>
        <taxon>Ananas</taxon>
    </lineage>
</organism>
<dbReference type="AlphaFoldDB" id="A0A6P5FDK4"/>
<dbReference type="RefSeq" id="XP_020093710.1">
    <property type="nucleotide sequence ID" value="XM_020238121.1"/>
</dbReference>
<evidence type="ECO:0000256" key="6">
    <source>
        <dbReference type="SAM" id="MobiDB-lite"/>
    </source>
</evidence>
<evidence type="ECO:0000256" key="5">
    <source>
        <dbReference type="ARBA" id="ARBA00022840"/>
    </source>
</evidence>
<dbReference type="InterPro" id="IPR057734">
    <property type="entry name" value="UBE2O-like_SH3-C"/>
</dbReference>
<dbReference type="PROSITE" id="PS50127">
    <property type="entry name" value="UBC_2"/>
    <property type="match status" value="1"/>
</dbReference>
<dbReference type="PANTHER" id="PTHR46116:SF21">
    <property type="entry name" value="UBIQUITIN-CONJUGATING ENZYME E2 23-RELATED"/>
    <property type="match status" value="1"/>
</dbReference>
<feature type="region of interest" description="Disordered" evidence="6">
    <location>
        <begin position="805"/>
        <end position="862"/>
    </location>
</feature>
<evidence type="ECO:0000259" key="7">
    <source>
        <dbReference type="PROSITE" id="PS50127"/>
    </source>
</evidence>
<dbReference type="Pfam" id="PF23048">
    <property type="entry name" value="SH3-A_UBE2O"/>
    <property type="match status" value="1"/>
</dbReference>
<feature type="compositionally biased region" description="Acidic residues" evidence="6">
    <location>
        <begin position="811"/>
        <end position="822"/>
    </location>
</feature>
<accession>A0A6P5FDK4</accession>
<feature type="compositionally biased region" description="Acidic residues" evidence="6">
    <location>
        <begin position="61"/>
        <end position="82"/>
    </location>
</feature>
<evidence type="ECO:0000313" key="11">
    <source>
        <dbReference type="RefSeq" id="XP_020093712.1"/>
    </source>
</evidence>
<feature type="region of interest" description="Disordered" evidence="6">
    <location>
        <begin position="61"/>
        <end position="109"/>
    </location>
</feature>
<reference evidence="8" key="1">
    <citation type="journal article" date="2015" name="Nat. Genet.">
        <title>The pineapple genome and the evolution of CAM photosynthesis.</title>
        <authorList>
            <person name="Ming R."/>
            <person name="VanBuren R."/>
            <person name="Wai C.M."/>
            <person name="Tang H."/>
            <person name="Schatz M.C."/>
            <person name="Bowers J.E."/>
            <person name="Lyons E."/>
            <person name="Wang M.L."/>
            <person name="Chen J."/>
            <person name="Biggers E."/>
            <person name="Zhang J."/>
            <person name="Huang L."/>
            <person name="Zhang L."/>
            <person name="Miao W."/>
            <person name="Zhang J."/>
            <person name="Ye Z."/>
            <person name="Miao C."/>
            <person name="Lin Z."/>
            <person name="Wang H."/>
            <person name="Zhou H."/>
            <person name="Yim W.C."/>
            <person name="Priest H.D."/>
            <person name="Zheng C."/>
            <person name="Woodhouse M."/>
            <person name="Edger P.P."/>
            <person name="Guyot R."/>
            <person name="Guo H.B."/>
            <person name="Guo H."/>
            <person name="Zheng G."/>
            <person name="Singh R."/>
            <person name="Sharma A."/>
            <person name="Min X."/>
            <person name="Zheng Y."/>
            <person name="Lee H."/>
            <person name="Gurtowski J."/>
            <person name="Sedlazeck F.J."/>
            <person name="Harkess A."/>
            <person name="McKain M.R."/>
            <person name="Liao Z."/>
            <person name="Fang J."/>
            <person name="Liu J."/>
            <person name="Zhang X."/>
            <person name="Zhang Q."/>
            <person name="Hu W."/>
            <person name="Qin Y."/>
            <person name="Wang K."/>
            <person name="Chen L.Y."/>
            <person name="Shirley N."/>
            <person name="Lin Y.R."/>
            <person name="Liu L.Y."/>
            <person name="Hernandez A.G."/>
            <person name="Wright C.L."/>
            <person name="Bulone V."/>
            <person name="Tuskan G.A."/>
            <person name="Heath K."/>
            <person name="Zee F."/>
            <person name="Moore P.H."/>
            <person name="Sunkar R."/>
            <person name="Leebens-Mack J.H."/>
            <person name="Mockler T."/>
            <person name="Bennetzen J.L."/>
            <person name="Freeling M."/>
            <person name="Sankoff D."/>
            <person name="Paterson A.H."/>
            <person name="Zhu X."/>
            <person name="Yang X."/>
            <person name="Smith J.A."/>
            <person name="Cushman J.C."/>
            <person name="Paull R.E."/>
            <person name="Yu Q."/>
        </authorList>
    </citation>
    <scope>NUCLEOTIDE SEQUENCE [LARGE SCALE GENOMIC DNA]</scope>
    <source>
        <strain evidence="8">cv. F153</strain>
    </source>
</reference>
<reference evidence="9 10" key="2">
    <citation type="submission" date="2025-04" db="UniProtKB">
        <authorList>
            <consortium name="RefSeq"/>
        </authorList>
    </citation>
    <scope>IDENTIFICATION</scope>
    <source>
        <tissue evidence="9 10">Leaf</tissue>
    </source>
</reference>
<feature type="compositionally biased region" description="Polar residues" evidence="6">
    <location>
        <begin position="742"/>
        <end position="754"/>
    </location>
</feature>
<feature type="compositionally biased region" description="Polar residues" evidence="6">
    <location>
        <begin position="420"/>
        <end position="429"/>
    </location>
</feature>
<keyword evidence="2" id="KW-0808">Transferase</keyword>
<feature type="domain" description="UBC core" evidence="7">
    <location>
        <begin position="907"/>
        <end position="1067"/>
    </location>
</feature>
<dbReference type="InterPro" id="IPR057733">
    <property type="entry name" value="UBE2O-like_SH3-B"/>
</dbReference>
<dbReference type="Pfam" id="PF23044">
    <property type="entry name" value="SH3-C_UBE2O"/>
    <property type="match status" value="1"/>
</dbReference>
<keyword evidence="5" id="KW-0067">ATP-binding</keyword>
<dbReference type="CDD" id="cd23837">
    <property type="entry name" value="UBCc_UBE2O"/>
    <property type="match status" value="1"/>
</dbReference>
<dbReference type="Gramene" id="Aco013907.1.mrna1">
    <property type="protein sequence ID" value="Aco013907.1.mrna1"/>
    <property type="gene ID" value="Aco013907.1.path1"/>
</dbReference>
<dbReference type="InterPro" id="IPR000608">
    <property type="entry name" value="UBC"/>
</dbReference>
<dbReference type="OrthoDB" id="47801at2759"/>